<evidence type="ECO:0000313" key="4">
    <source>
        <dbReference type="EMBL" id="RMX58274.1"/>
    </source>
</evidence>
<keyword evidence="1" id="KW-0677">Repeat</keyword>
<evidence type="ECO:0000259" key="3">
    <source>
        <dbReference type="Pfam" id="PF16095"/>
    </source>
</evidence>
<dbReference type="SUPFAM" id="SSF47986">
    <property type="entry name" value="DEATH domain"/>
    <property type="match status" value="1"/>
</dbReference>
<dbReference type="Proteomes" id="UP000275408">
    <property type="component" value="Unassembled WGS sequence"/>
</dbReference>
<dbReference type="InterPro" id="IPR000488">
    <property type="entry name" value="Death_dom"/>
</dbReference>
<keyword evidence="5" id="KW-1185">Reference proteome</keyword>
<dbReference type="InterPro" id="IPR027417">
    <property type="entry name" value="P-loop_NTPase"/>
</dbReference>
<sequence length="749" mass="84606">MAKKGTKYTKREQLRLKIVDEVGPLEKEDDYEHLLNFLHDRGTIVYHVQAEDPSGLIVLDPRWLIEVLCKIISVKTHEDEELSLFSLCQDLKGKGILHGELLDHALSAQKLSHIRESLLFTMEKFNLLCRFNDKDGKPAFLVPCMLTITPEEDLICTEDEAYAPAYITFNTDYVPAGLFCRILVLLGKWAASKTSCDQQQFFSNAARFIIGDLTCLGLVCHKSVIKVHIWSMDSSNPIKMNTTLCEEAFSSLKRTLTFLKKECYWMRAVSWKFSGKCNLCLGKVDPKTKNCSRHDKKGCDSDDCAHYVAINSRPFCCENAKVLDQRLQRTWIQNGDGYEMFCLRHCHPRKRTAYPPPTLTWDSKHPAVCADTEKVVDAITSPSNEAPSPTAGLLDEIALALDGTSLALSNWYTLALKLGVPRKTCRKFGRRSTENPTGRLFKYLATTCPQKTLLSLKEALKIIERRDLVKYLNEEKLKDDMLLKDIITPGSGLLERLALELNREENSIVKNWTHLAWKMEIPADARRAFADVEQFPEKALRDVAKALDEIQRNDAIQIISEHFPNTVDSALQGLGCSFKDSFSMPDPTGQMFSIIFEREAQDSFPNKVAEVKEQSGHYGNFPDRTDLVGRNETCERIITALYSNKAVEFVAPPGYGKTAVVIEVAHGMIERKTFVAYVKPRGVTCVEDLASKIIENLGYVPGENTITEALSRISSLKKKSVVLIIENIDNLLYLEDKVSKDKCHQELQS</sequence>
<dbReference type="OrthoDB" id="5964455at2759"/>
<gene>
    <name evidence="4" type="ORF">pdam_00000003</name>
</gene>
<dbReference type="InterPro" id="IPR011029">
    <property type="entry name" value="DEATH-like_dom_sf"/>
</dbReference>
<dbReference type="Gene3D" id="3.40.50.300">
    <property type="entry name" value="P-loop containing nucleotide triphosphate hydrolases"/>
    <property type="match status" value="1"/>
</dbReference>
<name>A0A3M6UXL6_POCDA</name>
<dbReference type="AlphaFoldDB" id="A0A3M6UXL6"/>
<proteinExistence type="predicted"/>
<dbReference type="SUPFAM" id="SSF52540">
    <property type="entry name" value="P-loop containing nucleoside triphosphate hydrolases"/>
    <property type="match status" value="1"/>
</dbReference>
<feature type="domain" description="COR" evidence="3">
    <location>
        <begin position="25"/>
        <end position="146"/>
    </location>
</feature>
<comment type="caution">
    <text evidence="4">The sequence shown here is derived from an EMBL/GenBank/DDBJ whole genome shotgun (WGS) entry which is preliminary data.</text>
</comment>
<organism evidence="4 5">
    <name type="scientific">Pocillopora damicornis</name>
    <name type="common">Cauliflower coral</name>
    <name type="synonym">Millepora damicornis</name>
    <dbReference type="NCBI Taxonomy" id="46731"/>
    <lineage>
        <taxon>Eukaryota</taxon>
        <taxon>Metazoa</taxon>
        <taxon>Cnidaria</taxon>
        <taxon>Anthozoa</taxon>
        <taxon>Hexacorallia</taxon>
        <taxon>Scleractinia</taxon>
        <taxon>Astrocoeniina</taxon>
        <taxon>Pocilloporidae</taxon>
        <taxon>Pocillopora</taxon>
    </lineage>
</organism>
<evidence type="ECO:0000313" key="5">
    <source>
        <dbReference type="Proteomes" id="UP000275408"/>
    </source>
</evidence>
<dbReference type="Gene3D" id="1.10.533.10">
    <property type="entry name" value="Death Domain, Fas"/>
    <property type="match status" value="1"/>
</dbReference>
<dbReference type="GO" id="GO:0007165">
    <property type="term" value="P:signal transduction"/>
    <property type="evidence" value="ECO:0007669"/>
    <property type="project" value="InterPro"/>
</dbReference>
<dbReference type="Pfam" id="PF16095">
    <property type="entry name" value="COR-A"/>
    <property type="match status" value="1"/>
</dbReference>
<evidence type="ECO:0000259" key="2">
    <source>
        <dbReference type="Pfam" id="PF00531"/>
    </source>
</evidence>
<accession>A0A3M6UXL6</accession>
<dbReference type="InterPro" id="IPR032171">
    <property type="entry name" value="COR-A"/>
</dbReference>
<dbReference type="EMBL" id="RCHS01000537">
    <property type="protein sequence ID" value="RMX58274.1"/>
    <property type="molecule type" value="Genomic_DNA"/>
</dbReference>
<dbReference type="STRING" id="46731.A0A3M6UXL6"/>
<dbReference type="Pfam" id="PF00531">
    <property type="entry name" value="Death"/>
    <property type="match status" value="1"/>
</dbReference>
<evidence type="ECO:0000256" key="1">
    <source>
        <dbReference type="ARBA" id="ARBA00022737"/>
    </source>
</evidence>
<protein>
    <submittedName>
        <fullName evidence="4">Uncharacterized protein</fullName>
    </submittedName>
</protein>
<reference evidence="4 5" key="1">
    <citation type="journal article" date="2018" name="Sci. Rep.">
        <title>Comparative analysis of the Pocillopora damicornis genome highlights role of immune system in coral evolution.</title>
        <authorList>
            <person name="Cunning R."/>
            <person name="Bay R.A."/>
            <person name="Gillette P."/>
            <person name="Baker A.C."/>
            <person name="Traylor-Knowles N."/>
        </authorList>
    </citation>
    <scope>NUCLEOTIDE SEQUENCE [LARGE SCALE GENOMIC DNA]</scope>
    <source>
        <strain evidence="4">RSMAS</strain>
        <tissue evidence="4">Whole animal</tissue>
    </source>
</reference>
<feature type="domain" description="Death" evidence="2">
    <location>
        <begin position="401"/>
        <end position="473"/>
    </location>
</feature>